<dbReference type="OrthoDB" id="7505659at2"/>
<dbReference type="SUPFAM" id="SSF48498">
    <property type="entry name" value="Tetracyclin repressor-like, C-terminal domain"/>
    <property type="match status" value="1"/>
</dbReference>
<gene>
    <name evidence="1" type="ORF">BBOH_1450</name>
</gene>
<organism evidence="1 2">
    <name type="scientific">Bifidobacterium bohemicum DSM 22767</name>
    <dbReference type="NCBI Taxonomy" id="1437606"/>
    <lineage>
        <taxon>Bacteria</taxon>
        <taxon>Bacillati</taxon>
        <taxon>Actinomycetota</taxon>
        <taxon>Actinomycetes</taxon>
        <taxon>Bifidobacteriales</taxon>
        <taxon>Bifidobacteriaceae</taxon>
        <taxon>Bifidobacterium</taxon>
    </lineage>
</organism>
<sequence length="59" mass="6791">MRSDGYLRNNIDADRLAEDLMAPMMDGLQIQWVYEPGSVDVLERLKSAVEPYLTVPYED</sequence>
<keyword evidence="2" id="KW-1185">Reference proteome</keyword>
<comment type="caution">
    <text evidence="1">The sequence shown here is derived from an EMBL/GenBank/DDBJ whole genome shotgun (WGS) entry which is preliminary data.</text>
</comment>
<dbReference type="InterPro" id="IPR036271">
    <property type="entry name" value="Tet_transcr_reg_TetR-rel_C_sf"/>
</dbReference>
<evidence type="ECO:0000313" key="1">
    <source>
        <dbReference type="EMBL" id="KFI44727.1"/>
    </source>
</evidence>
<accession>A0A086ZDX7</accession>
<dbReference type="EMBL" id="JGYP01000005">
    <property type="protein sequence ID" value="KFI44727.1"/>
    <property type="molecule type" value="Genomic_DNA"/>
</dbReference>
<name>A0A086ZDX7_9BIFI</name>
<evidence type="ECO:0008006" key="3">
    <source>
        <dbReference type="Google" id="ProtNLM"/>
    </source>
</evidence>
<protein>
    <recommendedName>
        <fullName evidence="3">TetR family transcriptional regulator</fullName>
    </recommendedName>
</protein>
<evidence type="ECO:0000313" key="2">
    <source>
        <dbReference type="Proteomes" id="UP000029096"/>
    </source>
</evidence>
<dbReference type="Proteomes" id="UP000029096">
    <property type="component" value="Unassembled WGS sequence"/>
</dbReference>
<dbReference type="RefSeq" id="WP_052118242.1">
    <property type="nucleotide sequence ID" value="NZ_JDUS01000021.1"/>
</dbReference>
<reference evidence="1 2" key="1">
    <citation type="submission" date="2014-03" db="EMBL/GenBank/DDBJ databases">
        <title>Genomics of Bifidobacteria.</title>
        <authorList>
            <person name="Ventura M."/>
            <person name="Milani C."/>
            <person name="Lugli G.A."/>
        </authorList>
    </citation>
    <scope>NUCLEOTIDE SEQUENCE [LARGE SCALE GENOMIC DNA]</scope>
    <source>
        <strain evidence="1 2">DSM 22767</strain>
    </source>
</reference>
<proteinExistence type="predicted"/>
<dbReference type="AlphaFoldDB" id="A0A086ZDX7"/>
<dbReference type="Gene3D" id="1.10.357.10">
    <property type="entry name" value="Tetracycline Repressor, domain 2"/>
    <property type="match status" value="1"/>
</dbReference>